<sequence length="67" mass="7196">MDTALPLKDALPELLNFAAEGGDGAHACDNDSSFHRFVGSTDSEPGVQSKAATESRLRPSSLQRYRC</sequence>
<reference evidence="3" key="1">
    <citation type="submission" date="2019-10" db="EMBL/GenBank/DDBJ databases">
        <title>Lacipirellula parvula gen. nov., sp. nov., representing a lineage of planctomycetes widespread in freshwater anoxic habitats, and description of the family Lacipirellulaceae.</title>
        <authorList>
            <person name="Dedysh S.N."/>
            <person name="Kulichevskaya I.S."/>
            <person name="Beletsky A.V."/>
            <person name="Rakitin A.L."/>
            <person name="Mardanov A.V."/>
            <person name="Ivanova A.A."/>
            <person name="Saltykova V.X."/>
            <person name="Rijpstra W.I.C."/>
            <person name="Sinninghe Damste J.S."/>
            <person name="Ravin N.V."/>
        </authorList>
    </citation>
    <scope>NUCLEOTIDE SEQUENCE [LARGE SCALE GENOMIC DNA]</scope>
    <source>
        <strain evidence="3">PX69</strain>
    </source>
</reference>
<name>A0A5K7XG12_9BACT</name>
<evidence type="ECO:0000313" key="3">
    <source>
        <dbReference type="Proteomes" id="UP000326837"/>
    </source>
</evidence>
<evidence type="ECO:0000256" key="1">
    <source>
        <dbReference type="SAM" id="MobiDB-lite"/>
    </source>
</evidence>
<proteinExistence type="predicted"/>
<protein>
    <submittedName>
        <fullName evidence="2">Uncharacterized protein</fullName>
    </submittedName>
</protein>
<keyword evidence="3" id="KW-1185">Reference proteome</keyword>
<organism evidence="2 3">
    <name type="scientific">Lacipirellula parvula</name>
    <dbReference type="NCBI Taxonomy" id="2650471"/>
    <lineage>
        <taxon>Bacteria</taxon>
        <taxon>Pseudomonadati</taxon>
        <taxon>Planctomycetota</taxon>
        <taxon>Planctomycetia</taxon>
        <taxon>Pirellulales</taxon>
        <taxon>Lacipirellulaceae</taxon>
        <taxon>Lacipirellula</taxon>
    </lineage>
</organism>
<feature type="compositionally biased region" description="Polar residues" evidence="1">
    <location>
        <begin position="58"/>
        <end position="67"/>
    </location>
</feature>
<accession>A0A5K7XG12</accession>
<dbReference type="AlphaFoldDB" id="A0A5K7XG12"/>
<dbReference type="EMBL" id="AP021861">
    <property type="protein sequence ID" value="BBO35458.1"/>
    <property type="molecule type" value="Genomic_DNA"/>
</dbReference>
<dbReference type="Proteomes" id="UP000326837">
    <property type="component" value="Chromosome"/>
</dbReference>
<gene>
    <name evidence="2" type="ORF">PLANPX_5070</name>
</gene>
<dbReference type="KEGG" id="lpav:PLANPX_5070"/>
<evidence type="ECO:0000313" key="2">
    <source>
        <dbReference type="EMBL" id="BBO35458.1"/>
    </source>
</evidence>
<feature type="region of interest" description="Disordered" evidence="1">
    <location>
        <begin position="39"/>
        <end position="67"/>
    </location>
</feature>